<dbReference type="InterPro" id="IPR009077">
    <property type="entry name" value="Proteasome_activ_PA28"/>
</dbReference>
<dbReference type="GO" id="GO:0061133">
    <property type="term" value="F:endopeptidase activator activity"/>
    <property type="evidence" value="ECO:0007669"/>
    <property type="project" value="TreeGrafter"/>
</dbReference>
<dbReference type="GO" id="GO:0005737">
    <property type="term" value="C:cytoplasm"/>
    <property type="evidence" value="ECO:0007669"/>
    <property type="project" value="TreeGrafter"/>
</dbReference>
<dbReference type="GO" id="GO:2000045">
    <property type="term" value="P:regulation of G1/S transition of mitotic cell cycle"/>
    <property type="evidence" value="ECO:0007669"/>
    <property type="project" value="TreeGrafter"/>
</dbReference>
<sequence>MESQITQRQSLEGCAGAAKKKLADREKTAMELGTSAEGQVGRAGDPAAGVRAAAGAAGEPGKPAVHPEHLGAVPRKQGQVEDGNNFGASIPEDTPDLLWRFSPYSNTRAKLVCKIVEHPQVEDYLRTIAEVDENESLSVRQICCTSGTSVLPCMT</sequence>
<dbReference type="PANTHER" id="PTHR10660:SF4">
    <property type="entry name" value="PROTEASOME ACTIVATOR COMPLEX SUBUNIT 3"/>
    <property type="match status" value="1"/>
</dbReference>
<keyword evidence="2 5" id="KW-0647">Proteasome</keyword>
<proteinExistence type="inferred from homology"/>
<protein>
    <submittedName>
        <fullName evidence="5">Proteasome activator complex subunit 3</fullName>
    </submittedName>
</protein>
<dbReference type="AlphaFoldDB" id="A0A091D4Z2"/>
<dbReference type="GO" id="GO:0008537">
    <property type="term" value="C:proteasome activator complex"/>
    <property type="evidence" value="ECO:0007669"/>
    <property type="project" value="InterPro"/>
</dbReference>
<feature type="compositionally biased region" description="Low complexity" evidence="3">
    <location>
        <begin position="40"/>
        <end position="64"/>
    </location>
</feature>
<dbReference type="GO" id="GO:0061136">
    <property type="term" value="P:regulation of proteasomal protein catabolic process"/>
    <property type="evidence" value="ECO:0007669"/>
    <property type="project" value="TreeGrafter"/>
</dbReference>
<evidence type="ECO:0000256" key="3">
    <source>
        <dbReference type="SAM" id="MobiDB-lite"/>
    </source>
</evidence>
<evidence type="ECO:0000313" key="6">
    <source>
        <dbReference type="Proteomes" id="UP000028990"/>
    </source>
</evidence>
<feature type="domain" description="Proteasome activator PA28 C-terminal" evidence="4">
    <location>
        <begin position="79"/>
        <end position="144"/>
    </location>
</feature>
<feature type="compositionally biased region" description="Polar residues" evidence="3">
    <location>
        <begin position="1"/>
        <end position="10"/>
    </location>
</feature>
<dbReference type="GO" id="GO:0005654">
    <property type="term" value="C:nucleoplasm"/>
    <property type="evidence" value="ECO:0007669"/>
    <property type="project" value="TreeGrafter"/>
</dbReference>
<dbReference type="Pfam" id="PF02252">
    <property type="entry name" value="PA28_C"/>
    <property type="match status" value="1"/>
</dbReference>
<evidence type="ECO:0000256" key="2">
    <source>
        <dbReference type="ARBA" id="ARBA00022942"/>
    </source>
</evidence>
<dbReference type="Gene3D" id="1.20.120.180">
    <property type="entry name" value="Proteasome activator pa28, C-terminal domain"/>
    <property type="match status" value="1"/>
</dbReference>
<evidence type="ECO:0000313" key="5">
    <source>
        <dbReference type="EMBL" id="KFO27154.1"/>
    </source>
</evidence>
<name>A0A091D4Z2_FUKDA</name>
<accession>A0A091D4Z2</accession>
<dbReference type="PANTHER" id="PTHR10660">
    <property type="entry name" value="PROTEASOME REGULATOR PA28"/>
    <property type="match status" value="1"/>
</dbReference>
<reference evidence="5 6" key="1">
    <citation type="submission" date="2013-11" db="EMBL/GenBank/DDBJ databases">
        <title>The Damaraland mole rat (Fukomys damarensis) genome and evolution of African mole rats.</title>
        <authorList>
            <person name="Gladyshev V.N."/>
            <person name="Fang X."/>
        </authorList>
    </citation>
    <scope>NUCLEOTIDE SEQUENCE [LARGE SCALE GENOMIC DNA]</scope>
    <source>
        <tissue evidence="5">Liver</tissue>
    </source>
</reference>
<organism evidence="5 6">
    <name type="scientific">Fukomys damarensis</name>
    <name type="common">Damaraland mole rat</name>
    <name type="synonym">Cryptomys damarensis</name>
    <dbReference type="NCBI Taxonomy" id="885580"/>
    <lineage>
        <taxon>Eukaryota</taxon>
        <taxon>Metazoa</taxon>
        <taxon>Chordata</taxon>
        <taxon>Craniata</taxon>
        <taxon>Vertebrata</taxon>
        <taxon>Euteleostomi</taxon>
        <taxon>Mammalia</taxon>
        <taxon>Eutheria</taxon>
        <taxon>Euarchontoglires</taxon>
        <taxon>Glires</taxon>
        <taxon>Rodentia</taxon>
        <taxon>Hystricomorpha</taxon>
        <taxon>Bathyergidae</taxon>
        <taxon>Fukomys</taxon>
    </lineage>
</organism>
<dbReference type="InterPro" id="IPR003186">
    <property type="entry name" value="PA28_C"/>
</dbReference>
<evidence type="ECO:0000259" key="4">
    <source>
        <dbReference type="Pfam" id="PF02252"/>
    </source>
</evidence>
<dbReference type="InterPro" id="IPR036997">
    <property type="entry name" value="PA28_C_sf"/>
</dbReference>
<dbReference type="SUPFAM" id="SSF47216">
    <property type="entry name" value="Proteasome activator"/>
    <property type="match status" value="1"/>
</dbReference>
<gene>
    <name evidence="5" type="ORF">H920_11466</name>
</gene>
<dbReference type="InterPro" id="IPR036252">
    <property type="entry name" value="Proteasome_activ_sf"/>
</dbReference>
<dbReference type="Proteomes" id="UP000028990">
    <property type="component" value="Unassembled WGS sequence"/>
</dbReference>
<feature type="region of interest" description="Disordered" evidence="3">
    <location>
        <begin position="1"/>
        <end position="92"/>
    </location>
</feature>
<comment type="similarity">
    <text evidence="1">Belongs to the PA28 family.</text>
</comment>
<dbReference type="EMBL" id="KN123011">
    <property type="protein sequence ID" value="KFO27154.1"/>
    <property type="molecule type" value="Genomic_DNA"/>
</dbReference>
<evidence type="ECO:0000256" key="1">
    <source>
        <dbReference type="ARBA" id="ARBA00005883"/>
    </source>
</evidence>
<keyword evidence="6" id="KW-1185">Reference proteome</keyword>